<evidence type="ECO:0000313" key="1">
    <source>
        <dbReference type="EMBL" id="RDX78152.1"/>
    </source>
</evidence>
<accession>A0A371FIP2</accession>
<dbReference type="AlphaFoldDB" id="A0A371FIP2"/>
<name>A0A371FIP2_MUCPR</name>
<evidence type="ECO:0000313" key="2">
    <source>
        <dbReference type="Proteomes" id="UP000257109"/>
    </source>
</evidence>
<proteinExistence type="predicted"/>
<keyword evidence="2" id="KW-1185">Reference proteome</keyword>
<reference evidence="1" key="1">
    <citation type="submission" date="2018-05" db="EMBL/GenBank/DDBJ databases">
        <title>Draft genome of Mucuna pruriens seed.</title>
        <authorList>
            <person name="Nnadi N.E."/>
            <person name="Vos R."/>
            <person name="Hasami M.H."/>
            <person name="Devisetty U.K."/>
            <person name="Aguiy J.C."/>
        </authorList>
    </citation>
    <scope>NUCLEOTIDE SEQUENCE [LARGE SCALE GENOMIC DNA]</scope>
    <source>
        <strain evidence="1">JCA_2017</strain>
    </source>
</reference>
<dbReference type="OrthoDB" id="778454at2759"/>
<protein>
    <submittedName>
        <fullName evidence="1">Uncharacterized protein</fullName>
    </submittedName>
</protein>
<comment type="caution">
    <text evidence="1">The sequence shown here is derived from an EMBL/GenBank/DDBJ whole genome shotgun (WGS) entry which is preliminary data.</text>
</comment>
<sequence length="242" mass="27281">MVADQQHGKQHATIWSQRAESIPLTELTSLVRQLVVRQNQPTLAAKVCGICTSVEHPTDMCPTLQEPESKKPESVGAIGGYQYRKQTYQSWPLANQKYGRQPFRPGPSQGPYVAQQFRFVPNVPQGPVVDPAISSTTFPTTAATKIATSRKFSIYGRLDEQPGVPTICELQQHAVPIEYDRHHPRPQDADRTVSQHYELITIGWIQQPSFSNNSESERERKCSYIEKWKRTTSTSTAFAEIN</sequence>
<dbReference type="Proteomes" id="UP000257109">
    <property type="component" value="Unassembled WGS sequence"/>
</dbReference>
<dbReference type="EMBL" id="QJKJ01008951">
    <property type="protein sequence ID" value="RDX78152.1"/>
    <property type="molecule type" value="Genomic_DNA"/>
</dbReference>
<feature type="non-terminal residue" evidence="1">
    <location>
        <position position="1"/>
    </location>
</feature>
<gene>
    <name evidence="1" type="ORF">CR513_41606</name>
</gene>
<organism evidence="1 2">
    <name type="scientific">Mucuna pruriens</name>
    <name type="common">Velvet bean</name>
    <name type="synonym">Dolichos pruriens</name>
    <dbReference type="NCBI Taxonomy" id="157652"/>
    <lineage>
        <taxon>Eukaryota</taxon>
        <taxon>Viridiplantae</taxon>
        <taxon>Streptophyta</taxon>
        <taxon>Embryophyta</taxon>
        <taxon>Tracheophyta</taxon>
        <taxon>Spermatophyta</taxon>
        <taxon>Magnoliopsida</taxon>
        <taxon>eudicotyledons</taxon>
        <taxon>Gunneridae</taxon>
        <taxon>Pentapetalae</taxon>
        <taxon>rosids</taxon>
        <taxon>fabids</taxon>
        <taxon>Fabales</taxon>
        <taxon>Fabaceae</taxon>
        <taxon>Papilionoideae</taxon>
        <taxon>50 kb inversion clade</taxon>
        <taxon>NPAAA clade</taxon>
        <taxon>indigoferoid/millettioid clade</taxon>
        <taxon>Phaseoleae</taxon>
        <taxon>Mucuna</taxon>
    </lineage>
</organism>